<dbReference type="InterPro" id="IPR034005">
    <property type="entry name" value="M3A_DCP"/>
</dbReference>
<evidence type="ECO:0000256" key="5">
    <source>
        <dbReference type="ARBA" id="ARBA00022833"/>
    </source>
</evidence>
<evidence type="ECO:0000256" key="6">
    <source>
        <dbReference type="ARBA" id="ARBA00023049"/>
    </source>
</evidence>
<dbReference type="RefSeq" id="WP_078307232.1">
    <property type="nucleotide sequence ID" value="NZ_MUYT01000007.1"/>
</dbReference>
<dbReference type="EMBL" id="MUYT01000007">
    <property type="protein sequence ID" value="OOS20592.1"/>
    <property type="molecule type" value="Genomic_DNA"/>
</dbReference>
<dbReference type="AlphaFoldDB" id="A0A1T0CE21"/>
<keyword evidence="6 9" id="KW-0482">Metalloprotease</keyword>
<dbReference type="Pfam" id="PF19310">
    <property type="entry name" value="TOP_N"/>
    <property type="match status" value="1"/>
</dbReference>
<dbReference type="SUPFAM" id="SSF55486">
    <property type="entry name" value="Metalloproteases ('zincins'), catalytic domain"/>
    <property type="match status" value="1"/>
</dbReference>
<dbReference type="Gene3D" id="3.40.390.10">
    <property type="entry name" value="Collagenase (Catalytic Domain)"/>
    <property type="match status" value="1"/>
</dbReference>
<evidence type="ECO:0000256" key="9">
    <source>
        <dbReference type="RuleBase" id="RU003435"/>
    </source>
</evidence>
<dbReference type="GO" id="GO:0006508">
    <property type="term" value="P:proteolysis"/>
    <property type="evidence" value="ECO:0007669"/>
    <property type="project" value="UniProtKB-KW"/>
</dbReference>
<evidence type="ECO:0000256" key="7">
    <source>
        <dbReference type="ARBA" id="ARBA00024603"/>
    </source>
</evidence>
<comment type="similarity">
    <text evidence="1 9">Belongs to the peptidase M3 family.</text>
</comment>
<evidence type="ECO:0000259" key="10">
    <source>
        <dbReference type="Pfam" id="PF01432"/>
    </source>
</evidence>
<dbReference type="Proteomes" id="UP000191094">
    <property type="component" value="Unassembled WGS sequence"/>
</dbReference>
<sequence length="767" mass="85982">MSSVSLPPVSPDSVLCAKTALDDRLMLVDFAQATPRQLQMHVETALQHAHEYLDQLDKLDLNKLDLNQDKSPDNPDSPKHIYKHINQHIDVEQALTDIMTFEHIGTAIDRSWGVVSHLNAVMSNDEIRHVHHELLPKLSSYSTKVGQHQGLFHRYQAVYQDKKFLASLDSARQRAIFLALQGFELSGVGLAKDKQLTFADIERQLSSLSAKFADNVLDATQAFKLPLEPEQLSGISETGLAMLAAAGEAYRQQLIKQTKQNQSTQQASSLVDLPTPTYVATLDIPVYLAVMTHADDRLLREQLYQAYVTRASELDTHTNNQNEPFNNADIMAQILQLRQQKAQLLGFDDYTQVSLATKMADNADEVNAFLRQLATHATPTAKQDLQLLTDKGIELGILSAGEMPKPWDLAYLAEKVKQDRFHLSQEDIRPYFPLPAVINGLFAIVKRLYGISAVDHSQEVPLWHSDVRFYQLYDDAKTNGDNLIGGFYFDLYARQGKRSGAWMNGFQARYANPNHPNADQLPVCFMVGNFTPADNKAGTPSLLTHDEVLTLFHEFGHGLHHLLTQVTITDVAGVNGVEWDAVELPSQFMENWAWHRQGIEMISRHVQTGETLPQDKLDALLNAKNFQSGLQTLRQIEFALFDLLIHRQVPALDYAGILQTLDSVRDDIALLPTPKYNRFANGFSHIFAGGYASGYYSYKWAELLSADAFSKFEAEGIFNQDTGQAFRQHILSVGGSDTAKDNFKKFRGRDATIDALLRHSGFIHNAS</sequence>
<dbReference type="InterPro" id="IPR045090">
    <property type="entry name" value="Pept_M3A_M3B"/>
</dbReference>
<feature type="domain" description="Peptidase M3A/M3B catalytic" evidence="10">
    <location>
        <begin position="290"/>
        <end position="761"/>
    </location>
</feature>
<dbReference type="Gene3D" id="1.10.1370.40">
    <property type="match status" value="1"/>
</dbReference>
<proteinExistence type="inferred from homology"/>
<keyword evidence="2 9" id="KW-0645">Protease</keyword>
<evidence type="ECO:0000313" key="12">
    <source>
        <dbReference type="EMBL" id="OOS20592.1"/>
    </source>
</evidence>
<feature type="domain" description="Oligopeptidase A N-terminal" evidence="11">
    <location>
        <begin position="100"/>
        <end position="194"/>
    </location>
</feature>
<dbReference type="InterPro" id="IPR024079">
    <property type="entry name" value="MetalloPept_cat_dom_sf"/>
</dbReference>
<gene>
    <name evidence="12" type="ORF">B0682_05435</name>
</gene>
<comment type="cofactor">
    <cofactor evidence="9">
        <name>Zn(2+)</name>
        <dbReference type="ChEBI" id="CHEBI:29105"/>
    </cofactor>
    <text evidence="9">Binds 1 zinc ion.</text>
</comment>
<reference evidence="12 13" key="1">
    <citation type="submission" date="2017-02" db="EMBL/GenBank/DDBJ databases">
        <title>Draft genome sequence of Moraxella lincolnii CCUG 9405T type strain.</title>
        <authorList>
            <person name="Salva-Serra F."/>
            <person name="Engstrom-Jakobsson H."/>
            <person name="Thorell K."/>
            <person name="Jaen-Luchoro D."/>
            <person name="Gonzales-Siles L."/>
            <person name="Karlsson R."/>
            <person name="Yazdan S."/>
            <person name="Boulund F."/>
            <person name="Johnning A."/>
            <person name="Engstrand L."/>
            <person name="Kristiansson E."/>
            <person name="Moore E."/>
        </authorList>
    </citation>
    <scope>NUCLEOTIDE SEQUENCE [LARGE SCALE GENOMIC DNA]</scope>
    <source>
        <strain evidence="12 13">CCUG 9405</strain>
    </source>
</reference>
<dbReference type="InterPro" id="IPR024077">
    <property type="entry name" value="Neurolysin/TOP_dom2"/>
</dbReference>
<dbReference type="CDD" id="cd06456">
    <property type="entry name" value="M3A_DCP"/>
    <property type="match status" value="1"/>
</dbReference>
<keyword evidence="3 9" id="KW-0479">Metal-binding</keyword>
<comment type="catalytic activity">
    <reaction evidence="7">
        <text>Hydrolysis of oligopeptides, with broad specificity. Gly or Ala commonly occur as P1 or P1' residues, but more distant residues are also important, as is shown by the fact that Z-Gly-Pro-Gly-|-Gly-Pro-Ala is cleaved, but not Z-(Gly)(5).</text>
        <dbReference type="EC" id="3.4.24.70"/>
    </reaction>
</comment>
<evidence type="ECO:0000259" key="11">
    <source>
        <dbReference type="Pfam" id="PF19310"/>
    </source>
</evidence>
<dbReference type="EC" id="3.4.24.70" evidence="8"/>
<dbReference type="InterPro" id="IPR001567">
    <property type="entry name" value="Pept_M3A_M3B_dom"/>
</dbReference>
<dbReference type="PANTHER" id="PTHR11804">
    <property type="entry name" value="PROTEASE M3 THIMET OLIGOPEPTIDASE-RELATED"/>
    <property type="match status" value="1"/>
</dbReference>
<keyword evidence="13" id="KW-1185">Reference proteome</keyword>
<evidence type="ECO:0000256" key="4">
    <source>
        <dbReference type="ARBA" id="ARBA00022801"/>
    </source>
</evidence>
<evidence type="ECO:0000313" key="13">
    <source>
        <dbReference type="Proteomes" id="UP000191094"/>
    </source>
</evidence>
<dbReference type="FunFam" id="3.40.390.10:FF:000009">
    <property type="entry name" value="Oligopeptidase A"/>
    <property type="match status" value="1"/>
</dbReference>
<dbReference type="OrthoDB" id="9773538at2"/>
<evidence type="ECO:0000256" key="2">
    <source>
        <dbReference type="ARBA" id="ARBA00022670"/>
    </source>
</evidence>
<evidence type="ECO:0000256" key="3">
    <source>
        <dbReference type="ARBA" id="ARBA00022723"/>
    </source>
</evidence>
<name>A0A1T0CE21_9GAMM</name>
<dbReference type="GO" id="GO:0046872">
    <property type="term" value="F:metal ion binding"/>
    <property type="evidence" value="ECO:0007669"/>
    <property type="project" value="UniProtKB-UniRule"/>
</dbReference>
<keyword evidence="5 9" id="KW-0862">Zinc</keyword>
<dbReference type="Gene3D" id="1.10.1370.10">
    <property type="entry name" value="Neurolysin, domain 3"/>
    <property type="match status" value="1"/>
</dbReference>
<dbReference type="GO" id="GO:0006518">
    <property type="term" value="P:peptide metabolic process"/>
    <property type="evidence" value="ECO:0007669"/>
    <property type="project" value="TreeGrafter"/>
</dbReference>
<dbReference type="GO" id="GO:0005829">
    <property type="term" value="C:cytosol"/>
    <property type="evidence" value="ECO:0007669"/>
    <property type="project" value="UniProtKB-ARBA"/>
</dbReference>
<comment type="caution">
    <text evidence="12">The sequence shown here is derived from an EMBL/GenBank/DDBJ whole genome shotgun (WGS) entry which is preliminary data.</text>
</comment>
<dbReference type="Pfam" id="PF01432">
    <property type="entry name" value="Peptidase_M3"/>
    <property type="match status" value="1"/>
</dbReference>
<keyword evidence="4 9" id="KW-0378">Hydrolase</keyword>
<organism evidence="12 13">
    <name type="scientific">Lwoffella lincolnii</name>
    <dbReference type="NCBI Taxonomy" id="90241"/>
    <lineage>
        <taxon>Bacteria</taxon>
        <taxon>Pseudomonadati</taxon>
        <taxon>Pseudomonadota</taxon>
        <taxon>Gammaproteobacteria</taxon>
        <taxon>Moraxellales</taxon>
        <taxon>Moraxellaceae</taxon>
        <taxon>Lwoffella</taxon>
    </lineage>
</organism>
<evidence type="ECO:0000256" key="1">
    <source>
        <dbReference type="ARBA" id="ARBA00006040"/>
    </source>
</evidence>
<accession>A0A1T0CE21</accession>
<dbReference type="PANTHER" id="PTHR11804:SF84">
    <property type="entry name" value="SACCHAROLYSIN"/>
    <property type="match status" value="1"/>
</dbReference>
<evidence type="ECO:0000256" key="8">
    <source>
        <dbReference type="ARBA" id="ARBA00026100"/>
    </source>
</evidence>
<protein>
    <recommendedName>
        <fullName evidence="8">oligopeptidase A</fullName>
        <ecNumber evidence="8">3.4.24.70</ecNumber>
    </recommendedName>
</protein>
<dbReference type="GO" id="GO:0004222">
    <property type="term" value="F:metalloendopeptidase activity"/>
    <property type="evidence" value="ECO:0007669"/>
    <property type="project" value="UniProtKB-EC"/>
</dbReference>
<dbReference type="InterPro" id="IPR045666">
    <property type="entry name" value="OpdA_N"/>
</dbReference>